<dbReference type="EMBL" id="QXJM01000056">
    <property type="protein sequence ID" value="RIE00371.1"/>
    <property type="molecule type" value="Genomic_DNA"/>
</dbReference>
<evidence type="ECO:0000313" key="2">
    <source>
        <dbReference type="Proteomes" id="UP000266340"/>
    </source>
</evidence>
<gene>
    <name evidence="1" type="ORF">D3H35_28535</name>
</gene>
<dbReference type="Pfam" id="PF01955">
    <property type="entry name" value="CbiZ"/>
    <property type="match status" value="1"/>
</dbReference>
<evidence type="ECO:0000313" key="1">
    <source>
        <dbReference type="EMBL" id="RIE00371.1"/>
    </source>
</evidence>
<comment type="caution">
    <text evidence="1">The sequence shown here is derived from an EMBL/GenBank/DDBJ whole genome shotgun (WGS) entry which is preliminary data.</text>
</comment>
<evidence type="ECO:0008006" key="3">
    <source>
        <dbReference type="Google" id="ProtNLM"/>
    </source>
</evidence>
<accession>A0A398CL63</accession>
<protein>
    <recommendedName>
        <fullName evidence="3">Adenosylcobinamide amidohydrolase</fullName>
    </recommendedName>
</protein>
<dbReference type="OrthoDB" id="34339at2"/>
<dbReference type="RefSeq" id="WP_119152489.1">
    <property type="nucleotide sequence ID" value="NZ_JBHSOV010000044.1"/>
</dbReference>
<sequence length="240" mass="25719">MTQPFRQAVSRYRSPLLPELLVQYEADRILIHSNAVHDVLSNAPCNGGWARANRFVNWKVPLSYDCTDPESMMLTELEKWGYDRAATVGLQTAAHLTHASFAEEAGDEFKLLACATAGTGNAARAGLARETFSAYEPGTVNIIVLIDGKMTPSAMVNAVISATEAKSAAFADLQIKDCRHDRIATGTSTDAALIAASQSSAYGPVHRYAGAATTIGNAIGRLVYDTVHEAVRTQGEARFG</sequence>
<organism evidence="1 2">
    <name type="scientific">Cohnella faecalis</name>
    <dbReference type="NCBI Taxonomy" id="2315694"/>
    <lineage>
        <taxon>Bacteria</taxon>
        <taxon>Bacillati</taxon>
        <taxon>Bacillota</taxon>
        <taxon>Bacilli</taxon>
        <taxon>Bacillales</taxon>
        <taxon>Paenibacillaceae</taxon>
        <taxon>Cohnella</taxon>
    </lineage>
</organism>
<name>A0A398CL63_9BACL</name>
<dbReference type="InterPro" id="IPR002808">
    <property type="entry name" value="AdoCbi_amidolase"/>
</dbReference>
<dbReference type="Proteomes" id="UP000266340">
    <property type="component" value="Unassembled WGS sequence"/>
</dbReference>
<proteinExistence type="predicted"/>
<reference evidence="1 2" key="1">
    <citation type="submission" date="2018-09" db="EMBL/GenBank/DDBJ databases">
        <title>Cohnella cavernae sp. nov., isolated from a karst cave.</title>
        <authorList>
            <person name="Zhu H."/>
        </authorList>
    </citation>
    <scope>NUCLEOTIDE SEQUENCE [LARGE SCALE GENOMIC DNA]</scope>
    <source>
        <strain evidence="1 2">K2E09-144</strain>
    </source>
</reference>
<dbReference type="PANTHER" id="PTHR35336:SF5">
    <property type="entry name" value="ADENOSYLCOBINAMIDE AMIDOHYDROLASE"/>
    <property type="match status" value="1"/>
</dbReference>
<keyword evidence="2" id="KW-1185">Reference proteome</keyword>
<dbReference type="InterPro" id="IPR052209">
    <property type="entry name" value="CbiZ"/>
</dbReference>
<dbReference type="AlphaFoldDB" id="A0A398CL63"/>
<dbReference type="PANTHER" id="PTHR35336">
    <property type="entry name" value="ADENOSYLCOBINAMIDE AMIDOHYDROLASE"/>
    <property type="match status" value="1"/>
</dbReference>